<organism evidence="2 3">
    <name type="scientific">Saponaria officinalis</name>
    <name type="common">Common soapwort</name>
    <name type="synonym">Lychnis saponaria</name>
    <dbReference type="NCBI Taxonomy" id="3572"/>
    <lineage>
        <taxon>Eukaryota</taxon>
        <taxon>Viridiplantae</taxon>
        <taxon>Streptophyta</taxon>
        <taxon>Embryophyta</taxon>
        <taxon>Tracheophyta</taxon>
        <taxon>Spermatophyta</taxon>
        <taxon>Magnoliopsida</taxon>
        <taxon>eudicotyledons</taxon>
        <taxon>Gunneridae</taxon>
        <taxon>Pentapetalae</taxon>
        <taxon>Caryophyllales</taxon>
        <taxon>Caryophyllaceae</taxon>
        <taxon>Caryophylleae</taxon>
        <taxon>Saponaria</taxon>
    </lineage>
</organism>
<dbReference type="EMBL" id="JBDFQZ010000004">
    <property type="protein sequence ID" value="KAK9732549.1"/>
    <property type="molecule type" value="Genomic_DNA"/>
</dbReference>
<evidence type="ECO:0000256" key="1">
    <source>
        <dbReference type="SAM" id="MobiDB-lite"/>
    </source>
</evidence>
<evidence type="ECO:0000313" key="2">
    <source>
        <dbReference type="EMBL" id="KAK9732549.1"/>
    </source>
</evidence>
<accession>A0AAW1LE38</accession>
<gene>
    <name evidence="2" type="ORF">RND81_04G006400</name>
</gene>
<keyword evidence="3" id="KW-1185">Reference proteome</keyword>
<reference evidence="2" key="1">
    <citation type="submission" date="2024-03" db="EMBL/GenBank/DDBJ databases">
        <title>WGS assembly of Saponaria officinalis var. Norfolk2.</title>
        <authorList>
            <person name="Jenkins J."/>
            <person name="Shu S."/>
            <person name="Grimwood J."/>
            <person name="Barry K."/>
            <person name="Goodstein D."/>
            <person name="Schmutz J."/>
            <person name="Leebens-Mack J."/>
            <person name="Osbourn A."/>
        </authorList>
    </citation>
    <scope>NUCLEOTIDE SEQUENCE [LARGE SCALE GENOMIC DNA]</scope>
    <source>
        <strain evidence="2">JIC</strain>
    </source>
</reference>
<dbReference type="Proteomes" id="UP001443914">
    <property type="component" value="Unassembled WGS sequence"/>
</dbReference>
<name>A0AAW1LE38_SAPOF</name>
<evidence type="ECO:0000313" key="3">
    <source>
        <dbReference type="Proteomes" id="UP001443914"/>
    </source>
</evidence>
<proteinExistence type="predicted"/>
<feature type="region of interest" description="Disordered" evidence="1">
    <location>
        <begin position="107"/>
        <end position="135"/>
    </location>
</feature>
<feature type="compositionally biased region" description="Low complexity" evidence="1">
    <location>
        <begin position="108"/>
        <end position="125"/>
    </location>
</feature>
<dbReference type="PROSITE" id="PS51419">
    <property type="entry name" value="RAB"/>
    <property type="match status" value="1"/>
</dbReference>
<comment type="caution">
    <text evidence="2">The sequence shown here is derived from an EMBL/GenBank/DDBJ whole genome shotgun (WGS) entry which is preliminary data.</text>
</comment>
<sequence length="297" mass="33154">MANQSKQKNAIRIVVAGDKSTVKSSLIVTVVSDTFRPNPPPCLPPSRLANDLFPNSVPITIIDTPSGFVTIVLNTRRTKNKQVDQTAVRKQKKKRYRGPYKVYKLYNSHSSSGSSASSSYSSSSESDLEETMVNDVDNGGNELMEQLQLQIQQLATMLTQSNAAHEAKLEQMGKRFKDEAYRSTKKLQIMEERLTNARGYSIHAENENISNFIKDGLSNKQALCDLPIFKGTESPLVHIRAFKGQMALKGVDQDLWPSIFPHSLDAILKSRVSSELNDQRPRGTVFNNVCPRQAYFG</sequence>
<protein>
    <submittedName>
        <fullName evidence="2">Uncharacterized protein</fullName>
    </submittedName>
</protein>
<dbReference type="AlphaFoldDB" id="A0AAW1LE38"/>